<feature type="region of interest" description="Domain IV, binds dsDNA" evidence="8">
    <location>
        <begin position="330"/>
        <end position="455"/>
    </location>
</feature>
<feature type="binding site" evidence="8">
    <location>
        <position position="158"/>
    </location>
    <ligand>
        <name>ATP</name>
        <dbReference type="ChEBI" id="CHEBI:30616"/>
    </ligand>
</feature>
<evidence type="ECO:0000256" key="2">
    <source>
        <dbReference type="ARBA" id="ARBA00022490"/>
    </source>
</evidence>
<evidence type="ECO:0000256" key="10">
    <source>
        <dbReference type="RuleBase" id="RU000577"/>
    </source>
</evidence>
<dbReference type="HAMAP" id="MF_00377">
    <property type="entry name" value="DnaA_bact"/>
    <property type="match status" value="1"/>
</dbReference>
<dbReference type="InterPro" id="IPR010921">
    <property type="entry name" value="Trp_repressor/repl_initiator"/>
</dbReference>
<dbReference type="SUPFAM" id="SSF48295">
    <property type="entry name" value="TrpR-like"/>
    <property type="match status" value="1"/>
</dbReference>
<evidence type="ECO:0000256" key="1">
    <source>
        <dbReference type="ARBA" id="ARBA00006583"/>
    </source>
</evidence>
<dbReference type="PANTHER" id="PTHR30050:SF2">
    <property type="entry name" value="CHROMOSOMAL REPLICATION INITIATOR PROTEIN DNAA"/>
    <property type="match status" value="1"/>
</dbReference>
<dbReference type="GO" id="GO:0006275">
    <property type="term" value="P:regulation of DNA replication"/>
    <property type="evidence" value="ECO:0007669"/>
    <property type="project" value="UniProtKB-UniRule"/>
</dbReference>
<evidence type="ECO:0000256" key="7">
    <source>
        <dbReference type="ARBA" id="ARBA00023125"/>
    </source>
</evidence>
<dbReference type="InterPro" id="IPR013317">
    <property type="entry name" value="DnaA_dom"/>
</dbReference>
<evidence type="ECO:0000256" key="5">
    <source>
        <dbReference type="ARBA" id="ARBA00022840"/>
    </source>
</evidence>
<gene>
    <name evidence="8 15" type="primary">dnaA</name>
    <name evidence="15" type="ORF">BWY73_00018</name>
</gene>
<comment type="function">
    <text evidence="8 10">Plays an essential role in the initiation and regulation of chromosomal replication. ATP-DnaA binds to the origin of replication (oriC) to initiate formation of the DNA replication initiation complex once per cell cycle. Binds the DnaA box (a 9 base pair repeat at the origin) and separates the double-stranded (ds)DNA. Forms a right-handed helical filament on oriC DNA; dsDNA binds to the exterior of the filament while single-stranded (ss)DNA is stabiized in the filament's interior. The ATP-DnaA-oriC complex binds and stabilizes one strand of the AT-rich DNA unwinding element (DUE), permitting loading of DNA polymerase. After initiation quickly degrades to an ADP-DnaA complex that is not apt for DNA replication. Binds acidic phospholipids.</text>
</comment>
<evidence type="ECO:0000256" key="9">
    <source>
        <dbReference type="NCBIfam" id="TIGR00362"/>
    </source>
</evidence>
<dbReference type="Gene3D" id="3.30.300.180">
    <property type="match status" value="1"/>
</dbReference>
<feature type="compositionally biased region" description="Low complexity" evidence="12">
    <location>
        <begin position="89"/>
        <end position="108"/>
    </location>
</feature>
<feature type="binding site" evidence="8">
    <location>
        <position position="162"/>
    </location>
    <ligand>
        <name>ATP</name>
        <dbReference type="ChEBI" id="CHEBI:30616"/>
    </ligand>
</feature>
<comment type="caution">
    <text evidence="8">Lacks conserved residue(s) required for the propagation of feature annotation.</text>
</comment>
<comment type="subcellular location">
    <subcellularLocation>
        <location evidence="8">Cytoplasm</location>
    </subcellularLocation>
</comment>
<dbReference type="InterPro" id="IPR003593">
    <property type="entry name" value="AAA+_ATPase"/>
</dbReference>
<comment type="subunit">
    <text evidence="8">Oligomerizes as a right-handed, spiral filament on DNA at oriC.</text>
</comment>
<dbReference type="Gene3D" id="1.10.1750.10">
    <property type="match status" value="1"/>
</dbReference>
<dbReference type="InterPro" id="IPR038454">
    <property type="entry name" value="DnaA_N_sf"/>
</dbReference>
<dbReference type="PANTHER" id="PTHR30050">
    <property type="entry name" value="CHROMOSOMAL REPLICATION INITIATOR PROTEIN DNAA"/>
    <property type="match status" value="1"/>
</dbReference>
<dbReference type="GO" id="GO:0005524">
    <property type="term" value="F:ATP binding"/>
    <property type="evidence" value="ECO:0007669"/>
    <property type="project" value="UniProtKB-UniRule"/>
</dbReference>
<dbReference type="InterPro" id="IPR024633">
    <property type="entry name" value="DnaA_N_dom"/>
</dbReference>
<keyword evidence="5 8" id="KW-0067">ATP-binding</keyword>
<dbReference type="SUPFAM" id="SSF52540">
    <property type="entry name" value="P-loop containing nucleoside triphosphate hydrolases"/>
    <property type="match status" value="1"/>
</dbReference>
<feature type="domain" description="Chromosomal replication initiator DnaA C-terminal" evidence="14">
    <location>
        <begin position="360"/>
        <end position="429"/>
    </location>
</feature>
<dbReference type="Gene3D" id="1.10.8.60">
    <property type="match status" value="1"/>
</dbReference>
<proteinExistence type="inferred from homology"/>
<sequence length="455" mass="50898">MHNDLDQVNTVWNAALKLVKNKVLPSAFSLWIEPLKPVPGRESELVVEAPDGFFADWVQKHYGEVLLAACQVINPDLKQVLVRARTETGPAEPGRPAEVAPAAAPVRRPPGNGNINPLYTFDNFVIGDSNRLAHAAALSVAQSPGTAYNPLFIYGPVGVGKTHLMQAIGNHARHQAGLQVAFLSSEKFLNEFIESLQNKSTAAFRNRFREVDLLLIDDVQFLGGKEETQREFFHTFNTLYDFHKQVIVSSDRPPGEMKDIEKRLVSRFEWGLVVDIQPPDLETRVAIIKNKARLKNLDLPQEVAFCIAEKVEGNVRLLEGALNKLLACASLYEKSVVDLEFSQSILNTLFEASAVRPRMEVGRVQEFIGRHYNLKVSDLKSGRRQQSLVMPRQLAIYLARKLTGASLPQLGEAFGGKNHTTILYTCRKVEDKLGKDPDFKEEVARLEKKLKQETN</sequence>
<dbReference type="Pfam" id="PF00308">
    <property type="entry name" value="Bac_DnaA"/>
    <property type="match status" value="1"/>
</dbReference>
<dbReference type="InterPro" id="IPR001957">
    <property type="entry name" value="Chromosome_initiator_DnaA"/>
</dbReference>
<dbReference type="FunFam" id="3.40.50.300:FF:000668">
    <property type="entry name" value="Chromosomal replication initiator protein DnaA"/>
    <property type="match status" value="1"/>
</dbReference>
<comment type="similarity">
    <text evidence="1 8 11">Belongs to the DnaA family.</text>
</comment>
<evidence type="ECO:0000313" key="15">
    <source>
        <dbReference type="EMBL" id="OPZ93921.1"/>
    </source>
</evidence>
<keyword evidence="4 8" id="KW-0547">Nucleotide-binding</keyword>
<feature type="binding site" evidence="8">
    <location>
        <position position="160"/>
    </location>
    <ligand>
        <name>ATP</name>
        <dbReference type="ChEBI" id="CHEBI:30616"/>
    </ligand>
</feature>
<dbReference type="SMART" id="SM00760">
    <property type="entry name" value="Bac_DnaA_C"/>
    <property type="match status" value="1"/>
</dbReference>
<dbReference type="SMART" id="SM00382">
    <property type="entry name" value="AAA"/>
    <property type="match status" value="1"/>
</dbReference>
<dbReference type="GO" id="GO:0006270">
    <property type="term" value="P:DNA replication initiation"/>
    <property type="evidence" value="ECO:0007669"/>
    <property type="project" value="UniProtKB-UniRule"/>
</dbReference>
<dbReference type="CDD" id="cd06571">
    <property type="entry name" value="Bac_DnaA_C"/>
    <property type="match status" value="1"/>
</dbReference>
<dbReference type="InterPro" id="IPR027417">
    <property type="entry name" value="P-loop_NTPase"/>
</dbReference>
<keyword evidence="6 8" id="KW-0446">Lipid-binding</keyword>
<dbReference type="Pfam" id="PF08299">
    <property type="entry name" value="Bac_DnaA_C"/>
    <property type="match status" value="1"/>
</dbReference>
<dbReference type="CDD" id="cd00009">
    <property type="entry name" value="AAA"/>
    <property type="match status" value="1"/>
</dbReference>
<dbReference type="GO" id="GO:0005886">
    <property type="term" value="C:plasma membrane"/>
    <property type="evidence" value="ECO:0007669"/>
    <property type="project" value="TreeGrafter"/>
</dbReference>
<evidence type="ECO:0000256" key="4">
    <source>
        <dbReference type="ARBA" id="ARBA00022741"/>
    </source>
</evidence>
<evidence type="ECO:0000256" key="8">
    <source>
        <dbReference type="HAMAP-Rule" id="MF_00377"/>
    </source>
</evidence>
<dbReference type="EMBL" id="MWAK01000002">
    <property type="protein sequence ID" value="OPZ93921.1"/>
    <property type="molecule type" value="Genomic_DNA"/>
</dbReference>
<comment type="domain">
    <text evidence="8">Domain I is involved in oligomerization and binding regulators, domain II is flexibile and of varying length in different bacteria, domain III forms the AAA+ region, while domain IV binds dsDNA.</text>
</comment>
<comment type="caution">
    <text evidence="15">The sequence shown here is derived from an EMBL/GenBank/DDBJ whole genome shotgun (WGS) entry which is preliminary data.</text>
</comment>
<dbReference type="Gene3D" id="3.40.50.300">
    <property type="entry name" value="P-loop containing nucleotide triphosphate hydrolases"/>
    <property type="match status" value="1"/>
</dbReference>
<evidence type="ECO:0000256" key="3">
    <source>
        <dbReference type="ARBA" id="ARBA00022705"/>
    </source>
</evidence>
<protein>
    <recommendedName>
        <fullName evidence="8 9">Chromosomal replication initiator protein DnaA</fullName>
    </recommendedName>
</protein>
<reference evidence="15" key="1">
    <citation type="submission" date="2017-02" db="EMBL/GenBank/DDBJ databases">
        <title>Delving into the versatile metabolic prowess of the omnipresent phylum Bacteroidetes.</title>
        <authorList>
            <person name="Nobu M.K."/>
            <person name="Mei R."/>
            <person name="Narihiro T."/>
            <person name="Kuroda K."/>
            <person name="Liu W.-T."/>
        </authorList>
    </citation>
    <scope>NUCLEOTIDE SEQUENCE</scope>
    <source>
        <strain evidence="15">ADurb.Bin417</strain>
    </source>
</reference>
<dbReference type="InterPro" id="IPR020591">
    <property type="entry name" value="Chromosome_initiator_DnaA-like"/>
</dbReference>
<dbReference type="Proteomes" id="UP000485484">
    <property type="component" value="Unassembled WGS sequence"/>
</dbReference>
<organism evidence="15">
    <name type="scientific">candidate division TA06 bacterium ADurb.Bin417</name>
    <dbReference type="NCBI Taxonomy" id="1852828"/>
    <lineage>
        <taxon>Bacteria</taxon>
        <taxon>Bacteria division TA06</taxon>
    </lineage>
</organism>
<evidence type="ECO:0000256" key="6">
    <source>
        <dbReference type="ARBA" id="ARBA00023121"/>
    </source>
</evidence>
<dbReference type="GO" id="GO:0003688">
    <property type="term" value="F:DNA replication origin binding"/>
    <property type="evidence" value="ECO:0007669"/>
    <property type="project" value="UniProtKB-UniRule"/>
</dbReference>
<evidence type="ECO:0000256" key="11">
    <source>
        <dbReference type="RuleBase" id="RU004227"/>
    </source>
</evidence>
<dbReference type="NCBIfam" id="TIGR00362">
    <property type="entry name" value="DnaA"/>
    <property type="match status" value="1"/>
</dbReference>
<accession>A0A1V5MM70</accession>
<feature type="region of interest" description="Disordered" evidence="12">
    <location>
        <begin position="85"/>
        <end position="108"/>
    </location>
</feature>
<keyword evidence="2 8" id="KW-0963">Cytoplasm</keyword>
<feature type="region of interest" description="Domain I, interacts with DnaA modulators" evidence="8">
    <location>
        <begin position="1"/>
        <end position="98"/>
    </location>
</feature>
<dbReference type="GO" id="GO:0008289">
    <property type="term" value="F:lipid binding"/>
    <property type="evidence" value="ECO:0007669"/>
    <property type="project" value="UniProtKB-KW"/>
</dbReference>
<dbReference type="AlphaFoldDB" id="A0A1V5MM70"/>
<feature type="domain" description="AAA+ ATPase" evidence="13">
    <location>
        <begin position="147"/>
        <end position="274"/>
    </location>
</feature>
<evidence type="ECO:0000259" key="13">
    <source>
        <dbReference type="SMART" id="SM00382"/>
    </source>
</evidence>
<feature type="binding site" evidence="8">
    <location>
        <position position="161"/>
    </location>
    <ligand>
        <name>ATP</name>
        <dbReference type="ChEBI" id="CHEBI:30616"/>
    </ligand>
</feature>
<name>A0A1V5MM70_UNCT6</name>
<evidence type="ECO:0000256" key="12">
    <source>
        <dbReference type="SAM" id="MobiDB-lite"/>
    </source>
</evidence>
<dbReference type="Pfam" id="PF11638">
    <property type="entry name" value="DnaA_N"/>
    <property type="match status" value="1"/>
</dbReference>
<evidence type="ECO:0000259" key="14">
    <source>
        <dbReference type="SMART" id="SM00760"/>
    </source>
</evidence>
<keyword evidence="7 8" id="KW-0238">DNA-binding</keyword>
<dbReference type="GO" id="GO:0005737">
    <property type="term" value="C:cytoplasm"/>
    <property type="evidence" value="ECO:0007669"/>
    <property type="project" value="UniProtKB-SubCell"/>
</dbReference>
<dbReference type="InterPro" id="IPR013159">
    <property type="entry name" value="DnaA_C"/>
</dbReference>
<dbReference type="PRINTS" id="PR00051">
    <property type="entry name" value="DNAA"/>
</dbReference>
<keyword evidence="3 8" id="KW-0235">DNA replication</keyword>